<dbReference type="Pfam" id="PF00563">
    <property type="entry name" value="EAL"/>
    <property type="match status" value="1"/>
</dbReference>
<dbReference type="GO" id="GO:0071111">
    <property type="term" value="F:cyclic-guanylate-specific phosphodiesterase activity"/>
    <property type="evidence" value="ECO:0007669"/>
    <property type="project" value="InterPro"/>
</dbReference>
<dbReference type="SUPFAM" id="SSF141868">
    <property type="entry name" value="EAL domain-like"/>
    <property type="match status" value="1"/>
</dbReference>
<dbReference type="InterPro" id="IPR035919">
    <property type="entry name" value="EAL_sf"/>
</dbReference>
<sequence length="262" mass="28902">MTDTLTMSAAPGARPCGGRCGSAPPFEFTMAFQPVVDVRERRIYAYEALVRGPEGQGAGWVLAQVTEDNRYAFDQACRVRAIELASRLGLDRRLNINFLPNAVYHPEACLQVTLAAAAEHGFPRDQITFEFTEDEQIVDRGHLRSIVDTYRRHGFMTALDDFGAGYAGLSLLADFQTDVLKIDRMLISGIHTDPSRQAVVSGVLLIAAKLGMSVVAEGVETAEEACHLVGMGVHRFQGFFFARPQIERLCPDSEIHWDLVCP</sequence>
<proteinExistence type="predicted"/>
<dbReference type="RefSeq" id="WP_184265080.1">
    <property type="nucleotide sequence ID" value="NZ_JACIIX010000014.1"/>
</dbReference>
<keyword evidence="3" id="KW-1185">Reference proteome</keyword>
<dbReference type="Proteomes" id="UP000544872">
    <property type="component" value="Unassembled WGS sequence"/>
</dbReference>
<dbReference type="AlphaFoldDB" id="A0A7W9ZJ10"/>
<dbReference type="SMART" id="SM00052">
    <property type="entry name" value="EAL"/>
    <property type="match status" value="1"/>
</dbReference>
<name>A0A7W9ZJ10_NOVIT</name>
<evidence type="ECO:0000313" key="3">
    <source>
        <dbReference type="Proteomes" id="UP000544872"/>
    </source>
</evidence>
<dbReference type="InterPro" id="IPR050706">
    <property type="entry name" value="Cyclic-di-GMP_PDE-like"/>
</dbReference>
<dbReference type="PANTHER" id="PTHR33121:SF15">
    <property type="entry name" value="BLUE LIGHT- AND TEMPERATURE-REGULATED ANTIREPRESSOR BLUF"/>
    <property type="match status" value="1"/>
</dbReference>
<reference evidence="2 3" key="1">
    <citation type="submission" date="2020-08" db="EMBL/GenBank/DDBJ databases">
        <title>Genomic Encyclopedia of Type Strains, Phase IV (KMG-IV): sequencing the most valuable type-strain genomes for metagenomic binning, comparative biology and taxonomic classification.</title>
        <authorList>
            <person name="Goeker M."/>
        </authorList>
    </citation>
    <scope>NUCLEOTIDE SEQUENCE [LARGE SCALE GENOMIC DNA]</scope>
    <source>
        <strain evidence="2 3">DSM 11590</strain>
    </source>
</reference>
<organism evidence="2 3">
    <name type="scientific">Novispirillum itersonii</name>
    <name type="common">Aquaspirillum itersonii</name>
    <dbReference type="NCBI Taxonomy" id="189"/>
    <lineage>
        <taxon>Bacteria</taxon>
        <taxon>Pseudomonadati</taxon>
        <taxon>Pseudomonadota</taxon>
        <taxon>Alphaproteobacteria</taxon>
        <taxon>Rhodospirillales</taxon>
        <taxon>Novispirillaceae</taxon>
        <taxon>Novispirillum</taxon>
    </lineage>
</organism>
<dbReference type="CDD" id="cd01948">
    <property type="entry name" value="EAL"/>
    <property type="match status" value="1"/>
</dbReference>
<dbReference type="PROSITE" id="PS50883">
    <property type="entry name" value="EAL"/>
    <property type="match status" value="1"/>
</dbReference>
<gene>
    <name evidence="2" type="ORF">FHS48_003347</name>
</gene>
<evidence type="ECO:0000259" key="1">
    <source>
        <dbReference type="PROSITE" id="PS50883"/>
    </source>
</evidence>
<evidence type="ECO:0000313" key="2">
    <source>
        <dbReference type="EMBL" id="MBB6211903.1"/>
    </source>
</evidence>
<comment type="caution">
    <text evidence="2">The sequence shown here is derived from an EMBL/GenBank/DDBJ whole genome shotgun (WGS) entry which is preliminary data.</text>
</comment>
<dbReference type="Gene3D" id="3.20.20.450">
    <property type="entry name" value="EAL domain"/>
    <property type="match status" value="1"/>
</dbReference>
<protein>
    <submittedName>
        <fullName evidence="2">EAL domain-containing protein (Putative c-di-GMP-specific phosphodiesterase class I)</fullName>
    </submittedName>
</protein>
<dbReference type="PANTHER" id="PTHR33121">
    <property type="entry name" value="CYCLIC DI-GMP PHOSPHODIESTERASE PDEF"/>
    <property type="match status" value="1"/>
</dbReference>
<dbReference type="InterPro" id="IPR001633">
    <property type="entry name" value="EAL_dom"/>
</dbReference>
<accession>A0A7W9ZJ10</accession>
<dbReference type="EMBL" id="JACIIX010000014">
    <property type="protein sequence ID" value="MBB6211903.1"/>
    <property type="molecule type" value="Genomic_DNA"/>
</dbReference>
<feature type="domain" description="EAL" evidence="1">
    <location>
        <begin position="6"/>
        <end position="258"/>
    </location>
</feature>